<keyword evidence="1" id="KW-0805">Transcription regulation</keyword>
<dbReference type="GO" id="GO:0003677">
    <property type="term" value="F:DNA binding"/>
    <property type="evidence" value="ECO:0007669"/>
    <property type="project" value="UniProtKB-KW"/>
</dbReference>
<comment type="caution">
    <text evidence="5">The sequence shown here is derived from an EMBL/GenBank/DDBJ whole genome shotgun (WGS) entry which is preliminary data.</text>
</comment>
<dbReference type="SMART" id="SM00420">
    <property type="entry name" value="HTH_DEOR"/>
    <property type="match status" value="1"/>
</dbReference>
<dbReference type="Pfam" id="PF08220">
    <property type="entry name" value="HTH_DeoR"/>
    <property type="match status" value="1"/>
</dbReference>
<dbReference type="InterPro" id="IPR014036">
    <property type="entry name" value="DeoR-like_C"/>
</dbReference>
<dbReference type="InterPro" id="IPR050313">
    <property type="entry name" value="Carb_Metab_HTH_regulators"/>
</dbReference>
<name>A0A511MZN2_DEIC1</name>
<keyword evidence="6" id="KW-1185">Reference proteome</keyword>
<evidence type="ECO:0000256" key="2">
    <source>
        <dbReference type="ARBA" id="ARBA00023125"/>
    </source>
</evidence>
<dbReference type="GO" id="GO:0003700">
    <property type="term" value="F:DNA-binding transcription factor activity"/>
    <property type="evidence" value="ECO:0007669"/>
    <property type="project" value="InterPro"/>
</dbReference>
<evidence type="ECO:0000256" key="1">
    <source>
        <dbReference type="ARBA" id="ARBA00023015"/>
    </source>
</evidence>
<dbReference type="PROSITE" id="PS00894">
    <property type="entry name" value="HTH_DEOR_1"/>
    <property type="match status" value="1"/>
</dbReference>
<dbReference type="InterPro" id="IPR001034">
    <property type="entry name" value="DeoR_HTH"/>
</dbReference>
<accession>A0A511MZN2</accession>
<dbReference type="InterPro" id="IPR018356">
    <property type="entry name" value="Tscrpt_reg_HTH_DeoR_CS"/>
</dbReference>
<evidence type="ECO:0000313" key="6">
    <source>
        <dbReference type="Proteomes" id="UP000321306"/>
    </source>
</evidence>
<dbReference type="EMBL" id="BJXB01000005">
    <property type="protein sequence ID" value="GEM45708.1"/>
    <property type="molecule type" value="Genomic_DNA"/>
</dbReference>
<keyword evidence="3" id="KW-0804">Transcription</keyword>
<organism evidence="5 6">
    <name type="scientific">Deinococcus cellulosilyticus (strain DSM 18568 / NBRC 106333 / KACC 11606 / 5516J-15)</name>
    <dbReference type="NCBI Taxonomy" id="1223518"/>
    <lineage>
        <taxon>Bacteria</taxon>
        <taxon>Thermotogati</taxon>
        <taxon>Deinococcota</taxon>
        <taxon>Deinococci</taxon>
        <taxon>Deinococcales</taxon>
        <taxon>Deinococcaceae</taxon>
        <taxon>Deinococcus</taxon>
    </lineage>
</organism>
<protein>
    <submittedName>
        <fullName evidence="5">GntR family transcriptional regulator</fullName>
    </submittedName>
</protein>
<sequence>MSKLSTQQRHALILDVVTRKGECRLEELSQLVQVSIATMRRDIATLESRGLVERTWGGVCVATPVKYLPSFLDSSKKHAAEKRAIAAVAASLVQPGMVIGLSGGSSCTELARWLRGKKITVVTNALNVAMELYSHGHTKVIVAGGQLNMYSYELVGDNVRQTLQEHRLDLAFLGCTGITPEFGFSMRDEPEAIAARVVCHAAERCYVLADHSKVGRHTLTRFATVRQVTALITDDGVPEQQRVALENAGLKVLVAPGLG</sequence>
<dbReference type="PRINTS" id="PR00037">
    <property type="entry name" value="HTHLACR"/>
</dbReference>
<evidence type="ECO:0000313" key="5">
    <source>
        <dbReference type="EMBL" id="GEM45708.1"/>
    </source>
</evidence>
<evidence type="ECO:0000256" key="3">
    <source>
        <dbReference type="ARBA" id="ARBA00023163"/>
    </source>
</evidence>
<dbReference type="OrthoDB" id="9797223at2"/>
<dbReference type="InterPro" id="IPR037171">
    <property type="entry name" value="NagB/RpiA_transferase-like"/>
</dbReference>
<feature type="domain" description="HTH deoR-type" evidence="4">
    <location>
        <begin position="6"/>
        <end position="61"/>
    </location>
</feature>
<dbReference type="InterPro" id="IPR036390">
    <property type="entry name" value="WH_DNA-bd_sf"/>
</dbReference>
<dbReference type="PROSITE" id="PS51000">
    <property type="entry name" value="HTH_DEOR_2"/>
    <property type="match status" value="1"/>
</dbReference>
<evidence type="ECO:0000259" key="4">
    <source>
        <dbReference type="PROSITE" id="PS51000"/>
    </source>
</evidence>
<dbReference type="PANTHER" id="PTHR30363">
    <property type="entry name" value="HTH-TYPE TRANSCRIPTIONAL REGULATOR SRLR-RELATED"/>
    <property type="match status" value="1"/>
</dbReference>
<dbReference type="RefSeq" id="WP_146883250.1">
    <property type="nucleotide sequence ID" value="NZ_BJXB01000005.1"/>
</dbReference>
<reference evidence="5 6" key="1">
    <citation type="submission" date="2019-07" db="EMBL/GenBank/DDBJ databases">
        <title>Whole genome shotgun sequence of Deinococcus cellulosilyticus NBRC 106333.</title>
        <authorList>
            <person name="Hosoyama A."/>
            <person name="Uohara A."/>
            <person name="Ohji S."/>
            <person name="Ichikawa N."/>
        </authorList>
    </citation>
    <scope>NUCLEOTIDE SEQUENCE [LARGE SCALE GENOMIC DNA]</scope>
    <source>
        <strain evidence="5 6">NBRC 106333</strain>
    </source>
</reference>
<dbReference type="SMART" id="SM01134">
    <property type="entry name" value="DeoRC"/>
    <property type="match status" value="1"/>
</dbReference>
<dbReference type="AlphaFoldDB" id="A0A511MZN2"/>
<dbReference type="Pfam" id="PF00455">
    <property type="entry name" value="DeoRC"/>
    <property type="match status" value="1"/>
</dbReference>
<dbReference type="InterPro" id="IPR036388">
    <property type="entry name" value="WH-like_DNA-bd_sf"/>
</dbReference>
<keyword evidence="2" id="KW-0238">DNA-binding</keyword>
<dbReference type="Gene3D" id="3.40.50.1360">
    <property type="match status" value="1"/>
</dbReference>
<proteinExistence type="predicted"/>
<gene>
    <name evidence="5" type="ORF">DC3_13430</name>
</gene>
<dbReference type="Gene3D" id="1.10.10.10">
    <property type="entry name" value="Winged helix-like DNA-binding domain superfamily/Winged helix DNA-binding domain"/>
    <property type="match status" value="1"/>
</dbReference>
<dbReference type="SUPFAM" id="SSF46785">
    <property type="entry name" value="Winged helix' DNA-binding domain"/>
    <property type="match status" value="1"/>
</dbReference>
<dbReference type="Proteomes" id="UP000321306">
    <property type="component" value="Unassembled WGS sequence"/>
</dbReference>
<dbReference type="PANTHER" id="PTHR30363:SF44">
    <property type="entry name" value="AGA OPERON TRANSCRIPTIONAL REPRESSOR-RELATED"/>
    <property type="match status" value="1"/>
</dbReference>
<dbReference type="SUPFAM" id="SSF100950">
    <property type="entry name" value="NagB/RpiA/CoA transferase-like"/>
    <property type="match status" value="1"/>
</dbReference>